<reference evidence="2 3" key="1">
    <citation type="submission" date="2018-03" db="EMBL/GenBank/DDBJ databases">
        <title>Genomic Encyclopedia of Archaeal and Bacterial Type Strains, Phase II (KMG-II): from individual species to whole genera.</title>
        <authorList>
            <person name="Goeker M."/>
        </authorList>
    </citation>
    <scope>NUCLEOTIDE SEQUENCE [LARGE SCALE GENOMIC DNA]</scope>
    <source>
        <strain evidence="2 3">DSM 27929</strain>
    </source>
</reference>
<dbReference type="CDD" id="cd14727">
    <property type="entry name" value="ChanN-like"/>
    <property type="match status" value="1"/>
</dbReference>
<keyword evidence="3" id="KW-1185">Reference proteome</keyword>
<sequence>MHKGFLITIVLLLVFTISHAQVKAFKIFDKNGEEVSFEQLAEESSQAEIVFFGELHNNSIAHWLQLRLLKGLHQTEQSIILAGEFFERDDQLNIDEWFSGKITDKNFEAEAKLWNNYSTDYKPLMLYAKKNDLPFIASNVPRKYASLVSREGLKALDSLSIEAKSNFPPLPIHVDKELPGYVGMKEMMHGSSMNVDFMIEAQALKDATMAYSLFEYIGEGHNILHINGSYHSNNYEGIVWYIKQAYPDINLLTINTVELEDDQTLDEKQLKSADFIIVVPADSPKSY</sequence>
<accession>A0A2T0WN17</accession>
<name>A0A2T0WN17_9BACT</name>
<proteinExistence type="predicted"/>
<protein>
    <submittedName>
        <fullName evidence="2">Putative iron-regulated protein</fullName>
    </submittedName>
</protein>
<gene>
    <name evidence="2" type="ORF">CLW00_105218</name>
</gene>
<comment type="caution">
    <text evidence="2">The sequence shown here is derived from an EMBL/GenBank/DDBJ whole genome shotgun (WGS) entry which is preliminary data.</text>
</comment>
<organism evidence="2 3">
    <name type="scientific">Mongoliibacter ruber</name>
    <dbReference type="NCBI Taxonomy" id="1750599"/>
    <lineage>
        <taxon>Bacteria</taxon>
        <taxon>Pseudomonadati</taxon>
        <taxon>Bacteroidota</taxon>
        <taxon>Cytophagia</taxon>
        <taxon>Cytophagales</taxon>
        <taxon>Cyclobacteriaceae</taxon>
        <taxon>Mongoliibacter</taxon>
    </lineage>
</organism>
<dbReference type="Pfam" id="PF04187">
    <property type="entry name" value="Cofac_haem_bdg"/>
    <property type="match status" value="1"/>
</dbReference>
<evidence type="ECO:0000259" key="1">
    <source>
        <dbReference type="Pfam" id="PF04187"/>
    </source>
</evidence>
<dbReference type="Gene3D" id="3.40.50.11550">
    <property type="match status" value="2"/>
</dbReference>
<dbReference type="AlphaFoldDB" id="A0A2T0WN17"/>
<dbReference type="RefSeq" id="WP_106133584.1">
    <property type="nucleotide sequence ID" value="NZ_PVTR01000005.1"/>
</dbReference>
<dbReference type="OrthoDB" id="1680202at2"/>
<dbReference type="InterPro" id="IPR007314">
    <property type="entry name" value="Cofac_haem-bd_dom"/>
</dbReference>
<feature type="domain" description="Haem-binding uptake Tiki superfamily ChaN" evidence="1">
    <location>
        <begin position="41"/>
        <end position="242"/>
    </location>
</feature>
<dbReference type="Proteomes" id="UP000238157">
    <property type="component" value="Unassembled WGS sequence"/>
</dbReference>
<dbReference type="SUPFAM" id="SSF159501">
    <property type="entry name" value="EreA/ChaN-like"/>
    <property type="match status" value="1"/>
</dbReference>
<evidence type="ECO:0000313" key="2">
    <source>
        <dbReference type="EMBL" id="PRY88097.1"/>
    </source>
</evidence>
<dbReference type="EMBL" id="PVTR01000005">
    <property type="protein sequence ID" value="PRY88097.1"/>
    <property type="molecule type" value="Genomic_DNA"/>
</dbReference>
<evidence type="ECO:0000313" key="3">
    <source>
        <dbReference type="Proteomes" id="UP000238157"/>
    </source>
</evidence>